<keyword evidence="6" id="KW-1185">Reference proteome</keyword>
<dbReference type="RefSeq" id="WP_133994158.1">
    <property type="nucleotide sequence ID" value="NZ_SODV01000001.1"/>
</dbReference>
<dbReference type="InterPro" id="IPR014710">
    <property type="entry name" value="RmlC-like_jellyroll"/>
</dbReference>
<proteinExistence type="predicted"/>
<dbReference type="SUPFAM" id="SSF46689">
    <property type="entry name" value="Homeodomain-like"/>
    <property type="match status" value="1"/>
</dbReference>
<dbReference type="GO" id="GO:0043565">
    <property type="term" value="F:sequence-specific DNA binding"/>
    <property type="evidence" value="ECO:0007669"/>
    <property type="project" value="InterPro"/>
</dbReference>
<keyword evidence="2 5" id="KW-0238">DNA-binding</keyword>
<dbReference type="SMART" id="SM00342">
    <property type="entry name" value="HTH_ARAC"/>
    <property type="match status" value="1"/>
</dbReference>
<dbReference type="PROSITE" id="PS01124">
    <property type="entry name" value="HTH_ARAC_FAMILY_2"/>
    <property type="match status" value="1"/>
</dbReference>
<dbReference type="GO" id="GO:0003700">
    <property type="term" value="F:DNA-binding transcription factor activity"/>
    <property type="evidence" value="ECO:0007669"/>
    <property type="project" value="InterPro"/>
</dbReference>
<keyword evidence="1" id="KW-0805">Transcription regulation</keyword>
<dbReference type="PANTHER" id="PTHR43280:SF32">
    <property type="entry name" value="TRANSCRIPTIONAL REGULATORY PROTEIN"/>
    <property type="match status" value="1"/>
</dbReference>
<evidence type="ECO:0000313" key="6">
    <source>
        <dbReference type="Proteomes" id="UP000294498"/>
    </source>
</evidence>
<dbReference type="AlphaFoldDB" id="A0A4R8DVU3"/>
<evidence type="ECO:0000259" key="4">
    <source>
        <dbReference type="PROSITE" id="PS01124"/>
    </source>
</evidence>
<dbReference type="PANTHER" id="PTHR43280">
    <property type="entry name" value="ARAC-FAMILY TRANSCRIPTIONAL REGULATOR"/>
    <property type="match status" value="1"/>
</dbReference>
<dbReference type="EMBL" id="SODV01000001">
    <property type="protein sequence ID" value="TDX01537.1"/>
    <property type="molecule type" value="Genomic_DNA"/>
</dbReference>
<dbReference type="Gene3D" id="1.10.10.60">
    <property type="entry name" value="Homeodomain-like"/>
    <property type="match status" value="1"/>
</dbReference>
<gene>
    <name evidence="5" type="ORF">EDB95_2577</name>
</gene>
<dbReference type="InterPro" id="IPR037923">
    <property type="entry name" value="HTH-like"/>
</dbReference>
<comment type="caution">
    <text evidence="5">The sequence shown here is derived from an EMBL/GenBank/DDBJ whole genome shotgun (WGS) entry which is preliminary data.</text>
</comment>
<protein>
    <submittedName>
        <fullName evidence="5">AraC-like DNA-binding protein</fullName>
    </submittedName>
</protein>
<evidence type="ECO:0000256" key="3">
    <source>
        <dbReference type="ARBA" id="ARBA00023163"/>
    </source>
</evidence>
<evidence type="ECO:0000256" key="1">
    <source>
        <dbReference type="ARBA" id="ARBA00023015"/>
    </source>
</evidence>
<evidence type="ECO:0000256" key="2">
    <source>
        <dbReference type="ARBA" id="ARBA00023125"/>
    </source>
</evidence>
<dbReference type="SUPFAM" id="SSF51215">
    <property type="entry name" value="Regulatory protein AraC"/>
    <property type="match status" value="1"/>
</dbReference>
<dbReference type="InterPro" id="IPR009057">
    <property type="entry name" value="Homeodomain-like_sf"/>
</dbReference>
<dbReference type="Pfam" id="PF12833">
    <property type="entry name" value="HTH_18"/>
    <property type="match status" value="1"/>
</dbReference>
<dbReference type="Gene3D" id="2.60.120.10">
    <property type="entry name" value="Jelly Rolls"/>
    <property type="match status" value="1"/>
</dbReference>
<feature type="domain" description="HTH araC/xylS-type" evidence="4">
    <location>
        <begin position="166"/>
        <end position="263"/>
    </location>
</feature>
<dbReference type="Proteomes" id="UP000294498">
    <property type="component" value="Unassembled WGS sequence"/>
</dbReference>
<dbReference type="OrthoDB" id="931734at2"/>
<name>A0A4R8DVU3_9BACT</name>
<keyword evidence="3" id="KW-0804">Transcription</keyword>
<organism evidence="5 6">
    <name type="scientific">Dinghuibacter silviterrae</name>
    <dbReference type="NCBI Taxonomy" id="1539049"/>
    <lineage>
        <taxon>Bacteria</taxon>
        <taxon>Pseudomonadati</taxon>
        <taxon>Bacteroidota</taxon>
        <taxon>Chitinophagia</taxon>
        <taxon>Chitinophagales</taxon>
        <taxon>Chitinophagaceae</taxon>
        <taxon>Dinghuibacter</taxon>
    </lineage>
</organism>
<accession>A0A4R8DVU3</accession>
<dbReference type="InterPro" id="IPR018060">
    <property type="entry name" value="HTH_AraC"/>
</dbReference>
<sequence length="269" mass="30023">MLKDLFHIAFFEEGTPDNSHALYHQVYVFTRGRGIVVIGQDTCTVQKNDVLVLSKGQTHRFGDNTLSGYLVQFNDAFWKQTPASANNCKAVLFDVGVVQHRITVAAPDVKSLTAIVDLALAEYASPDYSNKPDALAAFLKIIVIKIANIHTLLQEDIGSFDNKLYQDFVSLVNREAATCHDVASYAQKLGVSARKLSVTCYGHGRGAKEMINDRLMSEAKRSLQFTSKPVKEIALDLSFSTPYQFSHFFKKRAALSPEHYRKQFVKIGI</sequence>
<evidence type="ECO:0000313" key="5">
    <source>
        <dbReference type="EMBL" id="TDX01537.1"/>
    </source>
</evidence>
<reference evidence="5 6" key="1">
    <citation type="submission" date="2019-03" db="EMBL/GenBank/DDBJ databases">
        <title>Genomic Encyclopedia of Type Strains, Phase IV (KMG-IV): sequencing the most valuable type-strain genomes for metagenomic binning, comparative biology and taxonomic classification.</title>
        <authorList>
            <person name="Goeker M."/>
        </authorList>
    </citation>
    <scope>NUCLEOTIDE SEQUENCE [LARGE SCALE GENOMIC DNA]</scope>
    <source>
        <strain evidence="5 6">DSM 100059</strain>
    </source>
</reference>